<feature type="coiled-coil region" evidence="1">
    <location>
        <begin position="361"/>
        <end position="446"/>
    </location>
</feature>
<protein>
    <submittedName>
        <fullName evidence="3">Uncharacterized protein</fullName>
    </submittedName>
</protein>
<reference evidence="3" key="1">
    <citation type="journal article" date="2023" name="Mol. Biol. Evol.">
        <title>Third-Generation Sequencing Reveals the Adaptive Role of the Epigenome in Three Deep-Sea Polychaetes.</title>
        <authorList>
            <person name="Perez M."/>
            <person name="Aroh O."/>
            <person name="Sun Y."/>
            <person name="Lan Y."/>
            <person name="Juniper S.K."/>
            <person name="Young C.R."/>
            <person name="Angers B."/>
            <person name="Qian P.Y."/>
        </authorList>
    </citation>
    <scope>NUCLEOTIDE SEQUENCE</scope>
    <source>
        <strain evidence="3">R07B-5</strain>
    </source>
</reference>
<feature type="region of interest" description="Disordered" evidence="2">
    <location>
        <begin position="831"/>
        <end position="928"/>
    </location>
</feature>
<proteinExistence type="predicted"/>
<feature type="compositionally biased region" description="Basic and acidic residues" evidence="2">
    <location>
        <begin position="873"/>
        <end position="909"/>
    </location>
</feature>
<dbReference type="InterPro" id="IPR052969">
    <property type="entry name" value="Thr-specific_kinase-like"/>
</dbReference>
<dbReference type="Proteomes" id="UP001209878">
    <property type="component" value="Unassembled WGS sequence"/>
</dbReference>
<accession>A0AAD9KYP7</accession>
<dbReference type="PANTHER" id="PTHR47763:SF1">
    <property type="entry name" value="DUF659 DOMAIN-CONTAINING PROTEIN"/>
    <property type="match status" value="1"/>
</dbReference>
<dbReference type="GO" id="GO:0004674">
    <property type="term" value="F:protein serine/threonine kinase activity"/>
    <property type="evidence" value="ECO:0007669"/>
    <property type="project" value="TreeGrafter"/>
</dbReference>
<feature type="compositionally biased region" description="Low complexity" evidence="2">
    <location>
        <begin position="506"/>
        <end position="517"/>
    </location>
</feature>
<gene>
    <name evidence="3" type="ORF">NP493_474g05024</name>
</gene>
<feature type="region of interest" description="Disordered" evidence="2">
    <location>
        <begin position="700"/>
        <end position="754"/>
    </location>
</feature>
<dbReference type="AlphaFoldDB" id="A0AAD9KYP7"/>
<feature type="compositionally biased region" description="Basic and acidic residues" evidence="2">
    <location>
        <begin position="737"/>
        <end position="754"/>
    </location>
</feature>
<dbReference type="EMBL" id="JAODUO010000474">
    <property type="protein sequence ID" value="KAK2179765.1"/>
    <property type="molecule type" value="Genomic_DNA"/>
</dbReference>
<feature type="region of interest" description="Disordered" evidence="2">
    <location>
        <begin position="506"/>
        <end position="608"/>
    </location>
</feature>
<feature type="compositionally biased region" description="Basic and acidic residues" evidence="2">
    <location>
        <begin position="212"/>
        <end position="222"/>
    </location>
</feature>
<feature type="compositionally biased region" description="Polar residues" evidence="2">
    <location>
        <begin position="708"/>
        <end position="717"/>
    </location>
</feature>
<feature type="compositionally biased region" description="Polar residues" evidence="2">
    <location>
        <begin position="77"/>
        <end position="94"/>
    </location>
</feature>
<sequence>MVEYAPTRAANQRQGRIITQNATLLAVLKERSMEKSSVTTLTSSPTLHAASVSDDDEKYQFMSPHVGDASHSHEQATGDSSSTHGSERLNQLDSVSHKSERTLSSNDNQHDTPRIIQPVKTPYDAEYHLEAAEKTELELEVAYQNSLKDRLDRQFRQTELTLDQLSGDIQEHRQSMADDSLEFQQRDSLDEDSDGGLGSGTYRTSHQGGEVEPTRRLSRDSLEVAQLTQNLKDTMNRDEFSPPSASSFHGHEAASDGTTEVMTHAGQLAEQTKPVGPIVRHTPKPLSEGPLDGPPDGPTNGPDQGQHEVTRQLRQEQVTTPSNGEDTQSPFTMGGQAWGKSGPSSDRNEDTGEDWQHEMFLQKEQQVYLQQQLQLKQLQLEQLRQQREQEQQQEELQQQLQQQQPQLQQQQQLYQQQLQQQQLQQQQLQQQQLQQQQLQQQQLQQQQLQLHHQQQQPQLQQQQLHQQQLQQQQLHQQQLHQQQLHQQQLQQQQLYQQQLRQQQQQQLHQHQQQQQPQPVYMMPGIGQREGMYGEPLHTNVNGNNTQNLPQPPVPSGGNQLYYGDGEGAHQVVSQYQPQQSQPSQPSANSRFWDPQSPRSRKKSLSPSGIDFIQMNKDVKKQHSAQSYKKIFSSRKVVKKQGTQKPLVARRGEWDQVSSVNGSIPSSATSFSEKTSSTEALWRNRVSEFGQQQPLRKFQSEGRLGPVQPDNNADQTIHGSYLPDRMSQWHPTSWTSEVDQRREHQRPQEKFADESQRMNIDVDLKVFQPSTNHPVGPIVQQLGGPQQPVGPIRQQPNTGDFQYHRGPVSQQQAGMYRPVDAQEPMWQRIEPTQGAAAHGYSQMDTEGVYRGPGETYPVDSQWSSTGSPGQYRNQYRDPYRDQYRDQYQDQYEDPSRDQYRDQYSYKDQAPRGRPPTPLGSPYRVLPPIGLSDSEELYTDQSAKSSEWGSKASLGGSEASRGYMMQYDKQRRQKVEYKEYTLDDYKKLKKEVKLGGLGPDLENETLKQKRERIQRQLDYVVCCDGWRLLCPQRERIQRQLDYVVCCDGLRLLCPQRERIQRQLDCVVCCDGLRLLCPQRERIQRQLD</sequence>
<feature type="compositionally biased region" description="Polar residues" evidence="2">
    <location>
        <begin position="857"/>
        <end position="867"/>
    </location>
</feature>
<feature type="compositionally biased region" description="Basic and acidic residues" evidence="2">
    <location>
        <begin position="305"/>
        <end position="314"/>
    </location>
</feature>
<feature type="compositionally biased region" description="Polar residues" evidence="2">
    <location>
        <begin position="538"/>
        <end position="548"/>
    </location>
</feature>
<comment type="caution">
    <text evidence="3">The sequence shown here is derived from an EMBL/GenBank/DDBJ whole genome shotgun (WGS) entry which is preliminary data.</text>
</comment>
<feature type="region of interest" description="Disordered" evidence="2">
    <location>
        <begin position="35"/>
        <end position="115"/>
    </location>
</feature>
<evidence type="ECO:0000313" key="4">
    <source>
        <dbReference type="Proteomes" id="UP001209878"/>
    </source>
</evidence>
<organism evidence="3 4">
    <name type="scientific">Ridgeia piscesae</name>
    <name type="common">Tubeworm</name>
    <dbReference type="NCBI Taxonomy" id="27915"/>
    <lineage>
        <taxon>Eukaryota</taxon>
        <taxon>Metazoa</taxon>
        <taxon>Spiralia</taxon>
        <taxon>Lophotrochozoa</taxon>
        <taxon>Annelida</taxon>
        <taxon>Polychaeta</taxon>
        <taxon>Sedentaria</taxon>
        <taxon>Canalipalpata</taxon>
        <taxon>Sabellida</taxon>
        <taxon>Siboglinidae</taxon>
        <taxon>Ridgeia</taxon>
    </lineage>
</organism>
<evidence type="ECO:0000256" key="1">
    <source>
        <dbReference type="SAM" id="Coils"/>
    </source>
</evidence>
<evidence type="ECO:0000256" key="2">
    <source>
        <dbReference type="SAM" id="MobiDB-lite"/>
    </source>
</evidence>
<name>A0AAD9KYP7_RIDPI</name>
<keyword evidence="1" id="KW-0175">Coiled coil</keyword>
<feature type="region of interest" description="Disordered" evidence="2">
    <location>
        <begin position="187"/>
        <end position="352"/>
    </location>
</feature>
<dbReference type="PANTHER" id="PTHR47763">
    <property type="entry name" value="ALPHA-PROTEIN KINASE VWKA"/>
    <property type="match status" value="1"/>
</dbReference>
<dbReference type="GO" id="GO:0005737">
    <property type="term" value="C:cytoplasm"/>
    <property type="evidence" value="ECO:0007669"/>
    <property type="project" value="TreeGrafter"/>
</dbReference>
<feature type="compositionally biased region" description="Low complexity" evidence="2">
    <location>
        <begin position="36"/>
        <end position="47"/>
    </location>
</feature>
<evidence type="ECO:0000313" key="3">
    <source>
        <dbReference type="EMBL" id="KAK2179765.1"/>
    </source>
</evidence>
<feature type="compositionally biased region" description="Polar residues" evidence="2">
    <location>
        <begin position="315"/>
        <end position="331"/>
    </location>
</feature>
<feature type="compositionally biased region" description="Low complexity" evidence="2">
    <location>
        <begin position="570"/>
        <end position="586"/>
    </location>
</feature>
<keyword evidence="4" id="KW-1185">Reference proteome</keyword>